<keyword evidence="4" id="KW-0067">ATP-binding</keyword>
<evidence type="ECO:0000256" key="2">
    <source>
        <dbReference type="ARBA" id="ARBA00022741"/>
    </source>
</evidence>
<dbReference type="InterPro" id="IPR036371">
    <property type="entry name" value="TPK_B1-bd_sf"/>
</dbReference>
<dbReference type="GO" id="GO:0030975">
    <property type="term" value="F:thiamine binding"/>
    <property type="evidence" value="ECO:0007669"/>
    <property type="project" value="InterPro"/>
</dbReference>
<dbReference type="EMBL" id="JFKE01000010">
    <property type="protein sequence ID" value="KAJ54183.1"/>
    <property type="molecule type" value="Genomic_DNA"/>
</dbReference>
<accession>A0A037ZEZ2</accession>
<dbReference type="STRING" id="1454373.ACMU_03615"/>
<dbReference type="InterPro" id="IPR006282">
    <property type="entry name" value="Thi_PPkinase"/>
</dbReference>
<dbReference type="GO" id="GO:0004788">
    <property type="term" value="F:thiamine diphosphokinase activity"/>
    <property type="evidence" value="ECO:0007669"/>
    <property type="project" value="UniProtKB-UniRule"/>
</dbReference>
<dbReference type="GO" id="GO:0009229">
    <property type="term" value="P:thiamine diphosphate biosynthetic process"/>
    <property type="evidence" value="ECO:0007669"/>
    <property type="project" value="InterPro"/>
</dbReference>
<dbReference type="SUPFAM" id="SSF63862">
    <property type="entry name" value="Thiamin pyrophosphokinase, substrate-binding domain"/>
    <property type="match status" value="1"/>
</dbReference>
<dbReference type="GO" id="GO:0016301">
    <property type="term" value="F:kinase activity"/>
    <property type="evidence" value="ECO:0007669"/>
    <property type="project" value="UniProtKB-KW"/>
</dbReference>
<organism evidence="7 8">
    <name type="scientific">Actibacterium mucosum KCTC 23349</name>
    <dbReference type="NCBI Taxonomy" id="1454373"/>
    <lineage>
        <taxon>Bacteria</taxon>
        <taxon>Pseudomonadati</taxon>
        <taxon>Pseudomonadota</taxon>
        <taxon>Alphaproteobacteria</taxon>
        <taxon>Rhodobacterales</taxon>
        <taxon>Roseobacteraceae</taxon>
        <taxon>Actibacterium</taxon>
    </lineage>
</organism>
<reference evidence="7 8" key="1">
    <citation type="submission" date="2014-03" db="EMBL/GenBank/DDBJ databases">
        <title>Draft Genome Sequence of Actibacterium mucosum KCTC 23349, a Marine Alphaproteobacterium with Complex Ionic Requirements Isolated from Mediterranean Seawater at Malvarrosa Beach, Valencia, Spain.</title>
        <authorList>
            <person name="Arahal D.R."/>
            <person name="Shao Z."/>
            <person name="Lai Q."/>
            <person name="Pujalte M.J."/>
        </authorList>
    </citation>
    <scope>NUCLEOTIDE SEQUENCE [LARGE SCALE GENOMIC DNA]</scope>
    <source>
        <strain evidence="7 8">KCTC 23349</strain>
    </source>
</reference>
<dbReference type="OrthoDB" id="7057856at2"/>
<dbReference type="EC" id="2.7.6.2" evidence="5"/>
<dbReference type="InterPro" id="IPR053149">
    <property type="entry name" value="TPK"/>
</dbReference>
<dbReference type="GO" id="GO:0005524">
    <property type="term" value="F:ATP binding"/>
    <property type="evidence" value="ECO:0007669"/>
    <property type="project" value="UniProtKB-KW"/>
</dbReference>
<evidence type="ECO:0000313" key="7">
    <source>
        <dbReference type="EMBL" id="KAJ54183.1"/>
    </source>
</evidence>
<protein>
    <recommendedName>
        <fullName evidence="5">Thiamine diphosphokinase</fullName>
        <ecNumber evidence="5">2.7.6.2</ecNumber>
    </recommendedName>
</protein>
<keyword evidence="2" id="KW-0547">Nucleotide-binding</keyword>
<evidence type="ECO:0000259" key="6">
    <source>
        <dbReference type="Pfam" id="PF04263"/>
    </source>
</evidence>
<feature type="domain" description="Thiamin pyrophosphokinase catalytic" evidence="6">
    <location>
        <begin position="31"/>
        <end position="121"/>
    </location>
</feature>
<dbReference type="InterPro" id="IPR007371">
    <property type="entry name" value="TPK_catalytic"/>
</dbReference>
<dbReference type="NCBIfam" id="TIGR01378">
    <property type="entry name" value="thi_PPkinase"/>
    <property type="match status" value="1"/>
</dbReference>
<dbReference type="AlphaFoldDB" id="A0A037ZEZ2"/>
<evidence type="ECO:0000256" key="1">
    <source>
        <dbReference type="ARBA" id="ARBA00022679"/>
    </source>
</evidence>
<evidence type="ECO:0000256" key="5">
    <source>
        <dbReference type="NCBIfam" id="TIGR01378"/>
    </source>
</evidence>
<comment type="caution">
    <text evidence="7">The sequence shown here is derived from an EMBL/GenBank/DDBJ whole genome shotgun (WGS) entry which is preliminary data.</text>
</comment>
<dbReference type="Gene3D" id="3.40.50.10240">
    <property type="entry name" value="Thiamin pyrophosphokinase, catalytic domain"/>
    <property type="match status" value="1"/>
</dbReference>
<dbReference type="CDD" id="cd07995">
    <property type="entry name" value="TPK"/>
    <property type="match status" value="1"/>
</dbReference>
<dbReference type="PANTHER" id="PTHR41299:SF1">
    <property type="entry name" value="THIAMINE PYROPHOSPHOKINASE"/>
    <property type="match status" value="1"/>
</dbReference>
<keyword evidence="8" id="KW-1185">Reference proteome</keyword>
<sequence length="224" mass="23780">MQPKIIKTAENVTLIGGGEVSKSDFDWSFGQAPVVVAADGGANFARIVNVQPHAVIGDLDSIDPDNLASLPSDQVHHIAEQDSTDFDKCLRSIDAPLVIGLGFLGFRLDHQLAALSTLVAHPEVSCLLIGSHDVAFLAPLQMTLTLPIATRLSLYPMGAVSGHAQGLAYPLDDICFAPDGRIGTSNQTTEETVQLTFSDRKMVVILPRDQAQAALNGMRGVRAG</sequence>
<evidence type="ECO:0000313" key="8">
    <source>
        <dbReference type="Proteomes" id="UP000026249"/>
    </source>
</evidence>
<proteinExistence type="predicted"/>
<keyword evidence="1" id="KW-0808">Transferase</keyword>
<evidence type="ECO:0000256" key="4">
    <source>
        <dbReference type="ARBA" id="ARBA00022840"/>
    </source>
</evidence>
<dbReference type="InterPro" id="IPR036759">
    <property type="entry name" value="TPK_catalytic_sf"/>
</dbReference>
<keyword evidence="3" id="KW-0418">Kinase</keyword>
<dbReference type="Pfam" id="PF04263">
    <property type="entry name" value="TPK_catalytic"/>
    <property type="match status" value="1"/>
</dbReference>
<dbReference type="SUPFAM" id="SSF63999">
    <property type="entry name" value="Thiamin pyrophosphokinase, catalytic domain"/>
    <property type="match status" value="1"/>
</dbReference>
<gene>
    <name evidence="7" type="ORF">ACMU_03615</name>
</gene>
<name>A0A037ZEZ2_9RHOB</name>
<evidence type="ECO:0000256" key="3">
    <source>
        <dbReference type="ARBA" id="ARBA00022777"/>
    </source>
</evidence>
<dbReference type="Proteomes" id="UP000026249">
    <property type="component" value="Unassembled WGS sequence"/>
</dbReference>
<dbReference type="PANTHER" id="PTHR41299">
    <property type="entry name" value="THIAMINE PYROPHOSPHOKINASE"/>
    <property type="match status" value="1"/>
</dbReference>
<dbReference type="GO" id="GO:0006772">
    <property type="term" value="P:thiamine metabolic process"/>
    <property type="evidence" value="ECO:0007669"/>
    <property type="project" value="UniProtKB-UniRule"/>
</dbReference>